<gene>
    <name evidence="1" type="ORF">MLD38_032309</name>
</gene>
<accession>A0ACB9M587</accession>
<reference evidence="2" key="1">
    <citation type="journal article" date="2023" name="Front. Plant Sci.">
        <title>Chromosomal-level genome assembly of Melastoma candidum provides insights into trichome evolution.</title>
        <authorList>
            <person name="Zhong Y."/>
            <person name="Wu W."/>
            <person name="Sun C."/>
            <person name="Zou P."/>
            <person name="Liu Y."/>
            <person name="Dai S."/>
            <person name="Zhou R."/>
        </authorList>
    </citation>
    <scope>NUCLEOTIDE SEQUENCE [LARGE SCALE GENOMIC DNA]</scope>
</reference>
<sequence length="88" mass="9708">MKRRVLPFAVVITVGLYLLLLLSMLSVNVDFFSWAKTAEAGGCTRKSETFTGYCSDSSLCDTKCKGEGRLRGACHWSFPGMACFCYTC</sequence>
<dbReference type="Proteomes" id="UP001057402">
    <property type="component" value="Chromosome 10"/>
</dbReference>
<name>A0ACB9M587_9MYRT</name>
<proteinExistence type="predicted"/>
<comment type="caution">
    <text evidence="1">The sequence shown here is derived from an EMBL/GenBank/DDBJ whole genome shotgun (WGS) entry which is preliminary data.</text>
</comment>
<dbReference type="EMBL" id="CM042889">
    <property type="protein sequence ID" value="KAI4318632.1"/>
    <property type="molecule type" value="Genomic_DNA"/>
</dbReference>
<evidence type="ECO:0000313" key="1">
    <source>
        <dbReference type="EMBL" id="KAI4318632.1"/>
    </source>
</evidence>
<protein>
    <submittedName>
        <fullName evidence="1">Uncharacterized protein</fullName>
    </submittedName>
</protein>
<keyword evidence="2" id="KW-1185">Reference proteome</keyword>
<organism evidence="1 2">
    <name type="scientific">Melastoma candidum</name>
    <dbReference type="NCBI Taxonomy" id="119954"/>
    <lineage>
        <taxon>Eukaryota</taxon>
        <taxon>Viridiplantae</taxon>
        <taxon>Streptophyta</taxon>
        <taxon>Embryophyta</taxon>
        <taxon>Tracheophyta</taxon>
        <taxon>Spermatophyta</taxon>
        <taxon>Magnoliopsida</taxon>
        <taxon>eudicotyledons</taxon>
        <taxon>Gunneridae</taxon>
        <taxon>Pentapetalae</taxon>
        <taxon>rosids</taxon>
        <taxon>malvids</taxon>
        <taxon>Myrtales</taxon>
        <taxon>Melastomataceae</taxon>
        <taxon>Melastomatoideae</taxon>
        <taxon>Melastomateae</taxon>
        <taxon>Melastoma</taxon>
    </lineage>
</organism>
<evidence type="ECO:0000313" key="2">
    <source>
        <dbReference type="Proteomes" id="UP001057402"/>
    </source>
</evidence>